<organism evidence="1 2">
    <name type="scientific">Dreissena polymorpha</name>
    <name type="common">Zebra mussel</name>
    <name type="synonym">Mytilus polymorpha</name>
    <dbReference type="NCBI Taxonomy" id="45954"/>
    <lineage>
        <taxon>Eukaryota</taxon>
        <taxon>Metazoa</taxon>
        <taxon>Spiralia</taxon>
        <taxon>Lophotrochozoa</taxon>
        <taxon>Mollusca</taxon>
        <taxon>Bivalvia</taxon>
        <taxon>Autobranchia</taxon>
        <taxon>Heteroconchia</taxon>
        <taxon>Euheterodonta</taxon>
        <taxon>Imparidentia</taxon>
        <taxon>Neoheterodontei</taxon>
        <taxon>Myida</taxon>
        <taxon>Dreissenoidea</taxon>
        <taxon>Dreissenidae</taxon>
        <taxon>Dreissena</taxon>
    </lineage>
</organism>
<comment type="caution">
    <text evidence="1">The sequence shown here is derived from an EMBL/GenBank/DDBJ whole genome shotgun (WGS) entry which is preliminary data.</text>
</comment>
<dbReference type="Proteomes" id="UP000828390">
    <property type="component" value="Unassembled WGS sequence"/>
</dbReference>
<keyword evidence="2" id="KW-1185">Reference proteome</keyword>
<reference evidence="1" key="1">
    <citation type="journal article" date="2019" name="bioRxiv">
        <title>The Genome of the Zebra Mussel, Dreissena polymorpha: A Resource for Invasive Species Research.</title>
        <authorList>
            <person name="McCartney M.A."/>
            <person name="Auch B."/>
            <person name="Kono T."/>
            <person name="Mallez S."/>
            <person name="Zhang Y."/>
            <person name="Obille A."/>
            <person name="Becker A."/>
            <person name="Abrahante J.E."/>
            <person name="Garbe J."/>
            <person name="Badalamenti J.P."/>
            <person name="Herman A."/>
            <person name="Mangelson H."/>
            <person name="Liachko I."/>
            <person name="Sullivan S."/>
            <person name="Sone E.D."/>
            <person name="Koren S."/>
            <person name="Silverstein K.A.T."/>
            <person name="Beckman K.B."/>
            <person name="Gohl D.M."/>
        </authorList>
    </citation>
    <scope>NUCLEOTIDE SEQUENCE</scope>
    <source>
        <strain evidence="1">Duluth1</strain>
        <tissue evidence="1">Whole animal</tissue>
    </source>
</reference>
<dbReference type="EMBL" id="JAIWYP010000014">
    <property type="protein sequence ID" value="KAH3706770.1"/>
    <property type="molecule type" value="Genomic_DNA"/>
</dbReference>
<name>A0A9D3YSZ3_DREPO</name>
<reference evidence="1" key="2">
    <citation type="submission" date="2020-11" db="EMBL/GenBank/DDBJ databases">
        <authorList>
            <person name="McCartney M.A."/>
            <person name="Auch B."/>
            <person name="Kono T."/>
            <person name="Mallez S."/>
            <person name="Becker A."/>
            <person name="Gohl D.M."/>
            <person name="Silverstein K.A.T."/>
            <person name="Koren S."/>
            <person name="Bechman K.B."/>
            <person name="Herman A."/>
            <person name="Abrahante J.E."/>
            <person name="Garbe J."/>
        </authorList>
    </citation>
    <scope>NUCLEOTIDE SEQUENCE</scope>
    <source>
        <strain evidence="1">Duluth1</strain>
        <tissue evidence="1">Whole animal</tissue>
    </source>
</reference>
<proteinExistence type="predicted"/>
<accession>A0A9D3YSZ3</accession>
<protein>
    <submittedName>
        <fullName evidence="1">Uncharacterized protein</fullName>
    </submittedName>
</protein>
<gene>
    <name evidence="1" type="ORF">DPMN_066159</name>
</gene>
<sequence>MRQVKLLTRLRMKNMLLRAGLAFYHLLTLNISPQFRCASVMPGSRLGATPAVPAQVQALTSLLLGADDHRPQFYYKSAASENLANYIKKSNFYRFNLLLKLNNMFRLSMKLMS</sequence>
<evidence type="ECO:0000313" key="1">
    <source>
        <dbReference type="EMBL" id="KAH3706770.1"/>
    </source>
</evidence>
<evidence type="ECO:0000313" key="2">
    <source>
        <dbReference type="Proteomes" id="UP000828390"/>
    </source>
</evidence>
<dbReference type="AlphaFoldDB" id="A0A9D3YSZ3"/>